<comment type="subunit">
    <text evidence="15">Homodimer.</text>
</comment>
<dbReference type="NCBIfam" id="TIGR00110">
    <property type="entry name" value="ilvD"/>
    <property type="match status" value="1"/>
</dbReference>
<comment type="similarity">
    <text evidence="2 15">Belongs to the IlvD/Edd family.</text>
</comment>
<evidence type="ECO:0000256" key="6">
    <source>
        <dbReference type="ARBA" id="ARBA00022842"/>
    </source>
</evidence>
<evidence type="ECO:0000256" key="13">
    <source>
        <dbReference type="ARBA" id="ARBA00029437"/>
    </source>
</evidence>
<dbReference type="UniPathway" id="UPA00049">
    <property type="reaction ID" value="UER00061"/>
</dbReference>
<keyword evidence="8 15" id="KW-0411">Iron-sulfur</keyword>
<comment type="pathway">
    <text evidence="12 15">Amino-acid biosynthesis; L-valine biosynthesis; L-valine from pyruvate: step 3/4.</text>
</comment>
<dbReference type="PROSITE" id="PS00886">
    <property type="entry name" value="ILVD_EDD_1"/>
    <property type="match status" value="1"/>
</dbReference>
<comment type="cofactor">
    <cofactor evidence="15">
        <name>[2Fe-2S] cluster</name>
        <dbReference type="ChEBI" id="CHEBI:190135"/>
    </cofactor>
    <text evidence="15">Binds 1 [2Fe-2S] cluster per subunit. This cluster acts as a Lewis acid cofactor.</text>
</comment>
<evidence type="ECO:0000256" key="15">
    <source>
        <dbReference type="HAMAP-Rule" id="MF_00012"/>
    </source>
</evidence>
<evidence type="ECO:0000256" key="14">
    <source>
        <dbReference type="ARBA" id="ARBA00029490"/>
    </source>
</evidence>
<dbReference type="Pfam" id="PF00920">
    <property type="entry name" value="ILVD_EDD_N"/>
    <property type="match status" value="1"/>
</dbReference>
<comment type="pathway">
    <text evidence="13 15">Amino-acid biosynthesis; L-isoleucine biosynthesis; L-isoleucine from 2-oxobutanoate: step 3/4.</text>
</comment>
<evidence type="ECO:0000313" key="19">
    <source>
        <dbReference type="Proteomes" id="UP000002646"/>
    </source>
</evidence>
<comment type="caution">
    <text evidence="18">The sequence shown here is derived from an EMBL/GenBank/DDBJ whole genome shotgun (WGS) entry which is preliminary data.</text>
</comment>
<dbReference type="OrthoDB" id="9807077at2"/>
<feature type="binding site" evidence="15">
    <location>
        <position position="123"/>
    </location>
    <ligand>
        <name>Mg(2+)</name>
        <dbReference type="ChEBI" id="CHEBI:18420"/>
    </ligand>
</feature>
<keyword evidence="6 15" id="KW-0460">Magnesium</keyword>
<sequence>MPSYRSRISTHGRNMAGARSLWRATGMKDTDFGKPIIAIANSFTQFVPGHVHLKDLGQLVVQQIAFSGAVAKEFNTIAVDDGIAMGHDGMLYSLPSREIIADSVEYMVNAHCADALVCISNCDKITPGMLMASLRLNIPTIFVSGGPMEAGKIKWKDKNLAVDLVDAMIATASEYNSDDEVAEMERAACPTCGSCSGMFTANSMNCLTEALGLSLPGNGSILATHADRRLLFEEAGRQIVTLVKRYYEEDDETVLPRSIASRKAFENAMTVDISMGGSTNTVLHLLAAAQEAEVDFNMTDIDRLSRRVPVLCKVAPAVANVHMEDVHRAGGIMGLLGELNVAGLIDTSTYTVHAKTMKEALYRWDVKRTKEPTIHEFYRAAPGGIPTQTAFSQFCRYDTLDLDREKGVIRDSKHAYSQDGGLAVLYGNLAEDGCIVKTAGVDQSILTFKGPARIFESQDSAVSAILTDKIKSGDIVLIRYEGPRGGPGMQEMLYPTSYLKSKGLGKVCALITDGRFSGGSSGLSIGHISPEAAEGGTIALVEEGDIIEIDIPNRTIHMLVDDIEIMRRRAKMQEKGNAAWQPVEKRKRKVSKALKAYAAMTTSAAKGAVRSI</sequence>
<dbReference type="GO" id="GO:0009097">
    <property type="term" value="P:isoleucine biosynthetic process"/>
    <property type="evidence" value="ECO:0007669"/>
    <property type="project" value="UniProtKB-UniRule"/>
</dbReference>
<dbReference type="HAMAP" id="MF_00012">
    <property type="entry name" value="IlvD"/>
    <property type="match status" value="1"/>
</dbReference>
<keyword evidence="10 15" id="KW-0100">Branched-chain amino acid biosynthesis</keyword>
<dbReference type="GO" id="GO:0005829">
    <property type="term" value="C:cytosol"/>
    <property type="evidence" value="ECO:0007669"/>
    <property type="project" value="TreeGrafter"/>
</dbReference>
<feature type="domain" description="Dihydroxy-acid/6-phosphogluconate dehydratase N-terminal" evidence="16">
    <location>
        <begin position="34"/>
        <end position="359"/>
    </location>
</feature>
<organism evidence="18 19">
    <name type="scientific">Cardidatus Bartonella washoeensis 085-0475</name>
    <dbReference type="NCBI Taxonomy" id="1094564"/>
    <lineage>
        <taxon>Bacteria</taxon>
        <taxon>Pseudomonadati</taxon>
        <taxon>Pseudomonadota</taxon>
        <taxon>Alphaproteobacteria</taxon>
        <taxon>Hyphomicrobiales</taxon>
        <taxon>Bartonellaceae</taxon>
        <taxon>Bartonella</taxon>
    </lineage>
</organism>
<dbReference type="STRING" id="1094564.MCW_00953"/>
<evidence type="ECO:0000256" key="9">
    <source>
        <dbReference type="ARBA" id="ARBA00023239"/>
    </source>
</evidence>
<dbReference type="GO" id="GO:0004160">
    <property type="term" value="F:dihydroxy-acid dehydratase activity"/>
    <property type="evidence" value="ECO:0007669"/>
    <property type="project" value="UniProtKB-UniRule"/>
</dbReference>
<dbReference type="Gene3D" id="3.50.30.80">
    <property type="entry name" value="IlvD/EDD C-terminal domain-like"/>
    <property type="match status" value="1"/>
</dbReference>
<dbReference type="InterPro" id="IPR000581">
    <property type="entry name" value="ILV_EDD_N"/>
</dbReference>
<dbReference type="Pfam" id="PF24877">
    <property type="entry name" value="ILV_EDD_C"/>
    <property type="match status" value="1"/>
</dbReference>
<dbReference type="EMBL" id="AILX01000012">
    <property type="protein sequence ID" value="EJF85067.1"/>
    <property type="molecule type" value="Genomic_DNA"/>
</dbReference>
<dbReference type="GO" id="GO:0009099">
    <property type="term" value="P:L-valine biosynthetic process"/>
    <property type="evidence" value="ECO:0007669"/>
    <property type="project" value="UniProtKB-UniRule"/>
</dbReference>
<dbReference type="PATRIC" id="fig|1094564.3.peg.1093"/>
<dbReference type="PANTHER" id="PTHR43661:SF3">
    <property type="entry name" value="D-XYLONATE DEHYDRATASE YAGF-RELATED"/>
    <property type="match status" value="1"/>
</dbReference>
<reference evidence="18 19" key="1">
    <citation type="submission" date="2012-03" db="EMBL/GenBank/DDBJ databases">
        <title>The Genome Sequence of Bartonella washoensis 085-0475.</title>
        <authorList>
            <consortium name="The Broad Institute Genome Sequencing Platform"/>
            <consortium name="The Broad Institute Genome Sequencing Center for Infectious Disease"/>
            <person name="Feldgarden M."/>
            <person name="Kirby J."/>
            <person name="Kosoy M."/>
            <person name="Birtles R."/>
            <person name="Probert W.S."/>
            <person name="Chiaraviglio L."/>
            <person name="Young S.K."/>
            <person name="Zeng Q."/>
            <person name="Gargeya S."/>
            <person name="Fitzgerald M."/>
            <person name="Haas B."/>
            <person name="Abouelleil A."/>
            <person name="Alvarado L."/>
            <person name="Arachchi H.M."/>
            <person name="Berlin A."/>
            <person name="Chapman S.B."/>
            <person name="Gearin G."/>
            <person name="Goldberg J."/>
            <person name="Griggs A."/>
            <person name="Gujja S."/>
            <person name="Hansen M."/>
            <person name="Heiman D."/>
            <person name="Howarth C."/>
            <person name="Larimer J."/>
            <person name="Lui A."/>
            <person name="MacDonald P.J.P."/>
            <person name="McCowen C."/>
            <person name="Montmayeur A."/>
            <person name="Murphy C."/>
            <person name="Neiman D."/>
            <person name="Pearson M."/>
            <person name="Priest M."/>
            <person name="Roberts A."/>
            <person name="Saif S."/>
            <person name="Shea T."/>
            <person name="Sisk P."/>
            <person name="Stolte C."/>
            <person name="Sykes S."/>
            <person name="Wortman J."/>
            <person name="Nusbaum C."/>
            <person name="Birren B."/>
        </authorList>
    </citation>
    <scope>NUCLEOTIDE SEQUENCE [LARGE SCALE GENOMIC DNA]</scope>
    <source>
        <strain evidence="18 19">085-0475</strain>
    </source>
</reference>
<feature type="binding site" evidence="15">
    <location>
        <position position="81"/>
    </location>
    <ligand>
        <name>Mg(2+)</name>
        <dbReference type="ChEBI" id="CHEBI:18420"/>
    </ligand>
</feature>
<dbReference type="SUPFAM" id="SSF143975">
    <property type="entry name" value="IlvD/EDD N-terminal domain-like"/>
    <property type="match status" value="1"/>
</dbReference>
<feature type="binding site" evidence="15">
    <location>
        <position position="491"/>
    </location>
    <ligand>
        <name>Mg(2+)</name>
        <dbReference type="ChEBI" id="CHEBI:18420"/>
    </ligand>
</feature>
<dbReference type="SUPFAM" id="SSF52016">
    <property type="entry name" value="LeuD/IlvD-like"/>
    <property type="match status" value="1"/>
</dbReference>
<evidence type="ECO:0000259" key="16">
    <source>
        <dbReference type="Pfam" id="PF00920"/>
    </source>
</evidence>
<accession>J1JK68</accession>
<dbReference type="InterPro" id="IPR037237">
    <property type="entry name" value="IlvD/EDD_N"/>
</dbReference>
<feature type="domain" description="Dihydroxy-acid/6-phosphogluconate dehydratase C-terminal" evidence="17">
    <location>
        <begin position="408"/>
        <end position="608"/>
    </location>
</feature>
<evidence type="ECO:0000256" key="3">
    <source>
        <dbReference type="ARBA" id="ARBA00022605"/>
    </source>
</evidence>
<evidence type="ECO:0000256" key="1">
    <source>
        <dbReference type="ARBA" id="ARBA00001946"/>
    </source>
</evidence>
<evidence type="ECO:0000256" key="4">
    <source>
        <dbReference type="ARBA" id="ARBA00022714"/>
    </source>
</evidence>
<dbReference type="RefSeq" id="WP_006925765.1">
    <property type="nucleotide sequence ID" value="NZ_JH725102.1"/>
</dbReference>
<feature type="active site" description="Proton acceptor" evidence="15">
    <location>
        <position position="517"/>
    </location>
</feature>
<evidence type="ECO:0000256" key="12">
    <source>
        <dbReference type="ARBA" id="ARBA00029436"/>
    </source>
</evidence>
<comment type="catalytic activity">
    <reaction evidence="15">
        <text>(2R,3R)-2,3-dihydroxy-3-methylpentanoate = (S)-3-methyl-2-oxopentanoate + H2O</text>
        <dbReference type="Rhea" id="RHEA:27694"/>
        <dbReference type="ChEBI" id="CHEBI:15377"/>
        <dbReference type="ChEBI" id="CHEBI:35146"/>
        <dbReference type="ChEBI" id="CHEBI:49258"/>
        <dbReference type="EC" id="4.2.1.9"/>
    </reaction>
</comment>
<keyword evidence="3 15" id="KW-0028">Amino-acid biosynthesis</keyword>
<dbReference type="InterPro" id="IPR020558">
    <property type="entry name" value="DiOHA_6PGluconate_deHydtase_CS"/>
</dbReference>
<comment type="cofactor">
    <cofactor evidence="1 15">
        <name>Mg(2+)</name>
        <dbReference type="ChEBI" id="CHEBI:18420"/>
    </cofactor>
</comment>
<evidence type="ECO:0000256" key="8">
    <source>
        <dbReference type="ARBA" id="ARBA00023014"/>
    </source>
</evidence>
<dbReference type="FunFam" id="3.50.30.80:FF:000001">
    <property type="entry name" value="Dihydroxy-acid dehydratase"/>
    <property type="match status" value="1"/>
</dbReference>
<evidence type="ECO:0000256" key="11">
    <source>
        <dbReference type="ARBA" id="ARBA00029304"/>
    </source>
</evidence>
<dbReference type="PROSITE" id="PS00887">
    <property type="entry name" value="ILVD_EDD_2"/>
    <property type="match status" value="1"/>
</dbReference>
<keyword evidence="9 15" id="KW-0456">Lyase</keyword>
<dbReference type="UniPathway" id="UPA00047">
    <property type="reaction ID" value="UER00057"/>
</dbReference>
<evidence type="ECO:0000313" key="18">
    <source>
        <dbReference type="EMBL" id="EJF85067.1"/>
    </source>
</evidence>
<dbReference type="GO" id="GO:0000287">
    <property type="term" value="F:magnesium ion binding"/>
    <property type="evidence" value="ECO:0007669"/>
    <property type="project" value="UniProtKB-UniRule"/>
</dbReference>
<gene>
    <name evidence="15" type="primary">ilvD</name>
    <name evidence="18" type="ORF">MCW_00953</name>
</gene>
<dbReference type="EC" id="4.2.1.9" evidence="14 15"/>
<dbReference type="HOGENOM" id="CLU_014271_4_2_5"/>
<dbReference type="NCBIfam" id="NF009103">
    <property type="entry name" value="PRK12448.1"/>
    <property type="match status" value="1"/>
</dbReference>
<protein>
    <recommendedName>
        <fullName evidence="14 15">Dihydroxy-acid dehydratase</fullName>
        <shortName evidence="15">DAD</shortName>
        <ecNumber evidence="14 15">4.2.1.9</ecNumber>
    </recommendedName>
</protein>
<comment type="function">
    <text evidence="15">Functions in the biosynthesis of branched-chain amino acids. Catalyzes the dehydration of (2R,3R)-2,3-dihydroxy-3-methylpentanoate (2,3-dihydroxy-3-methylvalerate) into 2-oxo-3-methylpentanoate (2-oxo-3-methylvalerate) and of (2R)-2,3-dihydroxy-3-methylbutanoate (2,3-dihydroxyisovalerate) into 2-oxo-3-methylbutanoate (2-oxoisovalerate), the penultimate precursor to L-isoleucine and L-valine, respectively.</text>
</comment>
<feature type="modified residue" description="N6-carboxylysine" evidence="15">
    <location>
        <position position="124"/>
    </location>
</feature>
<name>J1JK68_9HYPH</name>
<evidence type="ECO:0000256" key="10">
    <source>
        <dbReference type="ARBA" id="ARBA00023304"/>
    </source>
</evidence>
<dbReference type="Proteomes" id="UP000002646">
    <property type="component" value="Unassembled WGS sequence"/>
</dbReference>
<evidence type="ECO:0000256" key="5">
    <source>
        <dbReference type="ARBA" id="ARBA00022723"/>
    </source>
</evidence>
<dbReference type="InterPro" id="IPR004404">
    <property type="entry name" value="DihydroxyA_deHydtase"/>
</dbReference>
<comment type="catalytic activity">
    <reaction evidence="11">
        <text>(2R)-2,3-dihydroxy-3-methylbutanoate = 3-methyl-2-oxobutanoate + H2O</text>
        <dbReference type="Rhea" id="RHEA:24809"/>
        <dbReference type="ChEBI" id="CHEBI:11851"/>
        <dbReference type="ChEBI" id="CHEBI:15377"/>
        <dbReference type="ChEBI" id="CHEBI:49072"/>
        <dbReference type="EC" id="4.2.1.9"/>
    </reaction>
    <physiologicalReaction direction="left-to-right" evidence="11">
        <dbReference type="Rhea" id="RHEA:24810"/>
    </physiologicalReaction>
</comment>
<evidence type="ECO:0000256" key="7">
    <source>
        <dbReference type="ARBA" id="ARBA00023004"/>
    </source>
</evidence>
<dbReference type="AlphaFoldDB" id="J1JK68"/>
<keyword evidence="5 15" id="KW-0479">Metal-binding</keyword>
<proteinExistence type="inferred from homology"/>
<evidence type="ECO:0000259" key="17">
    <source>
        <dbReference type="Pfam" id="PF24877"/>
    </source>
</evidence>
<dbReference type="PANTHER" id="PTHR43661">
    <property type="entry name" value="D-XYLONATE DEHYDRATASE"/>
    <property type="match status" value="1"/>
</dbReference>
<evidence type="ECO:0000256" key="2">
    <source>
        <dbReference type="ARBA" id="ARBA00006486"/>
    </source>
</evidence>
<keyword evidence="4 15" id="KW-0001">2Fe-2S</keyword>
<dbReference type="GO" id="GO:0051537">
    <property type="term" value="F:2 iron, 2 sulfur cluster binding"/>
    <property type="evidence" value="ECO:0007669"/>
    <property type="project" value="UniProtKB-UniRule"/>
</dbReference>
<feature type="binding site" description="via carbamate group" evidence="15">
    <location>
        <position position="124"/>
    </location>
    <ligand>
        <name>Mg(2+)</name>
        <dbReference type="ChEBI" id="CHEBI:18420"/>
    </ligand>
</feature>
<comment type="caution">
    <text evidence="15">Lacks conserved residue(s) required for the propagation of feature annotation.</text>
</comment>
<dbReference type="InterPro" id="IPR056740">
    <property type="entry name" value="ILV_EDD_C"/>
</dbReference>
<keyword evidence="7 15" id="KW-0408">Iron</keyword>
<dbReference type="InterPro" id="IPR042096">
    <property type="entry name" value="Dihydro-acid_dehy_C"/>
</dbReference>